<name>A0A1N7L0G7_9FLAO</name>
<sequence>MKILKTILFTLFGLMFINAGLDKFFHYMPTPELPEETKKVFAALMVIPWILPLVGVIEFIGGLLAIFSKTRTLGAMVLLPVMVGILAQNFTVDPSGAGIGISVVLLVILFWILFDNAHKLKEIFR</sequence>
<evidence type="ECO:0000256" key="2">
    <source>
        <dbReference type="ARBA" id="ARBA00022692"/>
    </source>
</evidence>
<dbReference type="STRING" id="713588.SAMN05421789_104108"/>
<dbReference type="Pfam" id="PF07681">
    <property type="entry name" value="DoxX"/>
    <property type="match status" value="1"/>
</dbReference>
<dbReference type="InterPro" id="IPR032808">
    <property type="entry name" value="DoxX"/>
</dbReference>
<feature type="transmembrane region" description="Helical" evidence="5">
    <location>
        <begin position="7"/>
        <end position="28"/>
    </location>
</feature>
<dbReference type="GO" id="GO:0016020">
    <property type="term" value="C:membrane"/>
    <property type="evidence" value="ECO:0007669"/>
    <property type="project" value="UniProtKB-SubCell"/>
</dbReference>
<feature type="transmembrane region" description="Helical" evidence="5">
    <location>
        <begin position="73"/>
        <end position="90"/>
    </location>
</feature>
<accession>A0A1N7L0G7</accession>
<feature type="transmembrane region" description="Helical" evidence="5">
    <location>
        <begin position="96"/>
        <end position="114"/>
    </location>
</feature>
<dbReference type="RefSeq" id="WP_076386219.1">
    <property type="nucleotide sequence ID" value="NZ_FTOI01000004.1"/>
</dbReference>
<dbReference type="OrthoDB" id="8161897at2"/>
<evidence type="ECO:0000256" key="3">
    <source>
        <dbReference type="ARBA" id="ARBA00022989"/>
    </source>
</evidence>
<evidence type="ECO:0000256" key="5">
    <source>
        <dbReference type="SAM" id="Phobius"/>
    </source>
</evidence>
<protein>
    <submittedName>
        <fullName evidence="6">DoxX protein</fullName>
    </submittedName>
</protein>
<gene>
    <name evidence="6" type="ORF">SAMN05421789_104108</name>
</gene>
<comment type="subcellular location">
    <subcellularLocation>
        <location evidence="1">Membrane</location>
        <topology evidence="1">Multi-pass membrane protein</topology>
    </subcellularLocation>
</comment>
<evidence type="ECO:0000256" key="4">
    <source>
        <dbReference type="ARBA" id="ARBA00023136"/>
    </source>
</evidence>
<feature type="transmembrane region" description="Helical" evidence="5">
    <location>
        <begin position="40"/>
        <end position="66"/>
    </location>
</feature>
<proteinExistence type="predicted"/>
<keyword evidence="4 5" id="KW-0472">Membrane</keyword>
<keyword evidence="2 5" id="KW-0812">Transmembrane</keyword>
<organism evidence="6 7">
    <name type="scientific">Kaistella chaponensis</name>
    <dbReference type="NCBI Taxonomy" id="713588"/>
    <lineage>
        <taxon>Bacteria</taxon>
        <taxon>Pseudomonadati</taxon>
        <taxon>Bacteroidota</taxon>
        <taxon>Flavobacteriia</taxon>
        <taxon>Flavobacteriales</taxon>
        <taxon>Weeksellaceae</taxon>
        <taxon>Chryseobacterium group</taxon>
        <taxon>Kaistella</taxon>
    </lineage>
</organism>
<reference evidence="7" key="1">
    <citation type="submission" date="2017-01" db="EMBL/GenBank/DDBJ databases">
        <authorList>
            <person name="Varghese N."/>
            <person name="Submissions S."/>
        </authorList>
    </citation>
    <scope>NUCLEOTIDE SEQUENCE [LARGE SCALE GENOMIC DNA]</scope>
    <source>
        <strain evidence="7">DSM 23145</strain>
    </source>
</reference>
<dbReference type="EMBL" id="FTOI01000004">
    <property type="protein sequence ID" value="SIS67328.1"/>
    <property type="molecule type" value="Genomic_DNA"/>
</dbReference>
<dbReference type="Proteomes" id="UP000185839">
    <property type="component" value="Unassembled WGS sequence"/>
</dbReference>
<evidence type="ECO:0000313" key="7">
    <source>
        <dbReference type="Proteomes" id="UP000185839"/>
    </source>
</evidence>
<keyword evidence="3 5" id="KW-1133">Transmembrane helix</keyword>
<keyword evidence="7" id="KW-1185">Reference proteome</keyword>
<dbReference type="AlphaFoldDB" id="A0A1N7L0G7"/>
<evidence type="ECO:0000313" key="6">
    <source>
        <dbReference type="EMBL" id="SIS67328.1"/>
    </source>
</evidence>
<evidence type="ECO:0000256" key="1">
    <source>
        <dbReference type="ARBA" id="ARBA00004141"/>
    </source>
</evidence>